<dbReference type="SUPFAM" id="SSF54523">
    <property type="entry name" value="Pili subunits"/>
    <property type="match status" value="1"/>
</dbReference>
<evidence type="ECO:0000313" key="4">
    <source>
        <dbReference type="Proteomes" id="UP000178425"/>
    </source>
</evidence>
<dbReference type="PANTHER" id="PTHR30093">
    <property type="entry name" value="GENERAL SECRETION PATHWAY PROTEIN G"/>
    <property type="match status" value="1"/>
</dbReference>
<comment type="caution">
    <text evidence="3">The sequence shown here is derived from an EMBL/GenBank/DDBJ whole genome shotgun (WGS) entry which is preliminary data.</text>
</comment>
<dbReference type="AlphaFoldDB" id="A0A1F5WTS2"/>
<dbReference type="Proteomes" id="UP000178425">
    <property type="component" value="Unassembled WGS sequence"/>
</dbReference>
<protein>
    <recommendedName>
        <fullName evidence="2">Type II secretion system protein GspG C-terminal domain-containing protein</fullName>
    </recommendedName>
</protein>
<dbReference type="Pfam" id="PF08334">
    <property type="entry name" value="T2SSG"/>
    <property type="match status" value="1"/>
</dbReference>
<dbReference type="Gene3D" id="3.30.700.10">
    <property type="entry name" value="Glycoprotein, Type 4 Pilin"/>
    <property type="match status" value="1"/>
</dbReference>
<gene>
    <name evidence="3" type="ORF">A2W54_02760</name>
</gene>
<evidence type="ECO:0000259" key="2">
    <source>
        <dbReference type="Pfam" id="PF08334"/>
    </source>
</evidence>
<reference evidence="3 4" key="1">
    <citation type="journal article" date="2016" name="Nat. Commun.">
        <title>Thousands of microbial genomes shed light on interconnected biogeochemical processes in an aquifer system.</title>
        <authorList>
            <person name="Anantharaman K."/>
            <person name="Brown C.T."/>
            <person name="Hug L.A."/>
            <person name="Sharon I."/>
            <person name="Castelle C.J."/>
            <person name="Probst A.J."/>
            <person name="Thomas B.C."/>
            <person name="Singh A."/>
            <person name="Wilkins M.J."/>
            <person name="Karaoz U."/>
            <person name="Brodie E.L."/>
            <person name="Williams K.H."/>
            <person name="Hubbard S.S."/>
            <person name="Banfield J.F."/>
        </authorList>
    </citation>
    <scope>NUCLEOTIDE SEQUENCE [LARGE SCALE GENOMIC DNA]</scope>
</reference>
<organism evidence="3 4">
    <name type="scientific">Candidatus Giovannonibacteria bacterium RIFCSPHIGHO2_02_43_13</name>
    <dbReference type="NCBI Taxonomy" id="1798330"/>
    <lineage>
        <taxon>Bacteria</taxon>
        <taxon>Candidatus Giovannoniibacteriota</taxon>
    </lineage>
</organism>
<evidence type="ECO:0000313" key="3">
    <source>
        <dbReference type="EMBL" id="OGF78681.1"/>
    </source>
</evidence>
<dbReference type="NCBIfam" id="TIGR02532">
    <property type="entry name" value="IV_pilin_GFxxxE"/>
    <property type="match status" value="1"/>
</dbReference>
<name>A0A1F5WTS2_9BACT</name>
<keyword evidence="1" id="KW-0812">Transmembrane</keyword>
<dbReference type="InterPro" id="IPR012902">
    <property type="entry name" value="N_methyl_site"/>
</dbReference>
<evidence type="ECO:0000256" key="1">
    <source>
        <dbReference type="SAM" id="Phobius"/>
    </source>
</evidence>
<proteinExistence type="predicted"/>
<keyword evidence="1" id="KW-1133">Transmembrane helix</keyword>
<dbReference type="EMBL" id="MFHI01000022">
    <property type="protein sequence ID" value="OGF78681.1"/>
    <property type="molecule type" value="Genomic_DNA"/>
</dbReference>
<dbReference type="InterPro" id="IPR045584">
    <property type="entry name" value="Pilin-like"/>
</dbReference>
<feature type="domain" description="Type II secretion system protein GspG C-terminal" evidence="2">
    <location>
        <begin position="94"/>
        <end position="127"/>
    </location>
</feature>
<keyword evidence="1" id="KW-0472">Membrane</keyword>
<accession>A0A1F5WTS2</accession>
<dbReference type="Pfam" id="PF07963">
    <property type="entry name" value="N_methyl"/>
    <property type="match status" value="1"/>
</dbReference>
<feature type="transmembrane region" description="Helical" evidence="1">
    <location>
        <begin position="12"/>
        <end position="34"/>
    </location>
</feature>
<sequence length="172" mass="18604">MPTRLRQKKGFTIIELLVVLAIIGIMASIAMVSIRVARQKGLVARANADMYTLRTAILQLEGNSAKFPNHLSSASCVENVAAVLLDNSGPVGIVQNDSGAPYPNWQGPYMSAVPNDPWLTAYRFNKWATCNGQEGCSGIANGTRVQAIVSFGADKSEPPPYDTDNIYMVLCR</sequence>
<dbReference type="InterPro" id="IPR013545">
    <property type="entry name" value="T2SS_protein-GspG_C"/>
</dbReference>